<protein>
    <submittedName>
        <fullName evidence="1">Uncharacterized protein</fullName>
    </submittedName>
</protein>
<name>A0A428IYP1_9BACT</name>
<evidence type="ECO:0000313" key="1">
    <source>
        <dbReference type="EMBL" id="RSK24194.1"/>
    </source>
</evidence>
<dbReference type="RefSeq" id="WP_125433550.1">
    <property type="nucleotide sequence ID" value="NZ_RWIS01000018.1"/>
</dbReference>
<keyword evidence="2" id="KW-1185">Reference proteome</keyword>
<proteinExistence type="predicted"/>
<dbReference type="Proteomes" id="UP000280066">
    <property type="component" value="Unassembled WGS sequence"/>
</dbReference>
<reference evidence="1 2" key="1">
    <citation type="submission" date="2018-12" db="EMBL/GenBank/DDBJ databases">
        <authorList>
            <person name="Feng G."/>
            <person name="Zhu H."/>
        </authorList>
    </citation>
    <scope>NUCLEOTIDE SEQUENCE [LARGE SCALE GENOMIC DNA]</scope>
    <source>
        <strain evidence="1 2">9PBR-2</strain>
    </source>
</reference>
<dbReference type="EMBL" id="RWIS01000018">
    <property type="protein sequence ID" value="RSK24194.1"/>
    <property type="molecule type" value="Genomic_DNA"/>
</dbReference>
<accession>A0A428IYP1</accession>
<evidence type="ECO:0000313" key="2">
    <source>
        <dbReference type="Proteomes" id="UP000280066"/>
    </source>
</evidence>
<sequence>MAETRSQSLKVILPAGTPTGTYQPVSEALDSTYARATGVVAYANNRGGLTQFQLGIHDDTATYVSQCNSQHLEAGIDCPKPLRNTPVAIVNRNQRITVQVYVPELLTDTLDVDVVFTLER</sequence>
<dbReference type="AlphaFoldDB" id="A0A428IYP1"/>
<comment type="caution">
    <text evidence="1">The sequence shown here is derived from an EMBL/GenBank/DDBJ whole genome shotgun (WGS) entry which is preliminary data.</text>
</comment>
<gene>
    <name evidence="1" type="ORF">EI290_20655</name>
</gene>
<dbReference type="OrthoDB" id="989357at2"/>
<organism evidence="1 2">
    <name type="scientific">Hymenobacter metallilatus</name>
    <dbReference type="NCBI Taxonomy" id="2493666"/>
    <lineage>
        <taxon>Bacteria</taxon>
        <taxon>Pseudomonadati</taxon>
        <taxon>Bacteroidota</taxon>
        <taxon>Cytophagia</taxon>
        <taxon>Cytophagales</taxon>
        <taxon>Hymenobacteraceae</taxon>
        <taxon>Hymenobacter</taxon>
    </lineage>
</organism>